<feature type="repeat" description="HEAT" evidence="2">
    <location>
        <begin position="338"/>
        <end position="375"/>
    </location>
</feature>
<dbReference type="GO" id="GO:0000226">
    <property type="term" value="P:microtubule cytoskeleton organization"/>
    <property type="evidence" value="ECO:0007669"/>
    <property type="project" value="TreeGrafter"/>
</dbReference>
<dbReference type="GO" id="GO:0007021">
    <property type="term" value="P:tubulin complex assembly"/>
    <property type="evidence" value="ECO:0007669"/>
    <property type="project" value="InterPro"/>
</dbReference>
<dbReference type="EMBL" id="BPQB01000068">
    <property type="protein sequence ID" value="GJE97138.1"/>
    <property type="molecule type" value="Genomic_DNA"/>
</dbReference>
<dbReference type="Pfam" id="PF25767">
    <property type="entry name" value="ARM_TBCD_2nd"/>
    <property type="match status" value="1"/>
</dbReference>
<feature type="region of interest" description="Disordered" evidence="3">
    <location>
        <begin position="310"/>
        <end position="330"/>
    </location>
</feature>
<proteinExistence type="predicted"/>
<name>A0A9P3LJB9_9APHY</name>
<feature type="compositionally biased region" description="Acidic residues" evidence="3">
    <location>
        <begin position="320"/>
        <end position="330"/>
    </location>
</feature>
<evidence type="ECO:0000313" key="7">
    <source>
        <dbReference type="Proteomes" id="UP000703269"/>
    </source>
</evidence>
<dbReference type="InterPro" id="IPR058033">
    <property type="entry name" value="ARM_TBCD_2nd"/>
</dbReference>
<organism evidence="6 7">
    <name type="scientific">Phanerochaete sordida</name>
    <dbReference type="NCBI Taxonomy" id="48140"/>
    <lineage>
        <taxon>Eukaryota</taxon>
        <taxon>Fungi</taxon>
        <taxon>Dikarya</taxon>
        <taxon>Basidiomycota</taxon>
        <taxon>Agaricomycotina</taxon>
        <taxon>Agaricomycetes</taxon>
        <taxon>Polyporales</taxon>
        <taxon>Phanerochaetaceae</taxon>
        <taxon>Phanerochaete</taxon>
    </lineage>
</organism>
<keyword evidence="7" id="KW-1185">Reference proteome</keyword>
<dbReference type="PROSITE" id="PS50077">
    <property type="entry name" value="HEAT_REPEAT"/>
    <property type="match status" value="1"/>
</dbReference>
<dbReference type="InterPro" id="IPR021133">
    <property type="entry name" value="HEAT_type_2"/>
</dbReference>
<accession>A0A9P3LJB9</accession>
<dbReference type="GO" id="GO:0048487">
    <property type="term" value="F:beta-tubulin binding"/>
    <property type="evidence" value="ECO:0007669"/>
    <property type="project" value="InterPro"/>
</dbReference>
<evidence type="ECO:0000259" key="4">
    <source>
        <dbReference type="Pfam" id="PF12612"/>
    </source>
</evidence>
<dbReference type="Gene3D" id="1.25.10.10">
    <property type="entry name" value="Leucine-rich Repeat Variant"/>
    <property type="match status" value="2"/>
</dbReference>
<comment type="caution">
    <text evidence="6">The sequence shown here is derived from an EMBL/GenBank/DDBJ whole genome shotgun (WGS) entry which is preliminary data.</text>
</comment>
<dbReference type="PANTHER" id="PTHR12658">
    <property type="entry name" value="BETA-TUBULIN COFACTOR D"/>
    <property type="match status" value="1"/>
</dbReference>
<dbReference type="OrthoDB" id="1735853at2759"/>
<dbReference type="GO" id="GO:0007023">
    <property type="term" value="P:post-chaperonin tubulin folding pathway"/>
    <property type="evidence" value="ECO:0007669"/>
    <property type="project" value="InterPro"/>
</dbReference>
<evidence type="ECO:0000256" key="2">
    <source>
        <dbReference type="PROSITE-ProRule" id="PRU00103"/>
    </source>
</evidence>
<feature type="domain" description="Tubulin-folding cofactor D C-terminal" evidence="4">
    <location>
        <begin position="866"/>
        <end position="1061"/>
    </location>
</feature>
<evidence type="ECO:0000313" key="6">
    <source>
        <dbReference type="EMBL" id="GJE97138.1"/>
    </source>
</evidence>
<dbReference type="InterPro" id="IPR022577">
    <property type="entry name" value="TBCD_C"/>
</dbReference>
<dbReference type="InterPro" id="IPR033162">
    <property type="entry name" value="TBCD"/>
</dbReference>
<dbReference type="Proteomes" id="UP000703269">
    <property type="component" value="Unassembled WGS sequence"/>
</dbReference>
<evidence type="ECO:0000259" key="5">
    <source>
        <dbReference type="Pfam" id="PF25767"/>
    </source>
</evidence>
<dbReference type="InterPro" id="IPR011989">
    <property type="entry name" value="ARM-like"/>
</dbReference>
<dbReference type="InterPro" id="IPR016024">
    <property type="entry name" value="ARM-type_fold"/>
</dbReference>
<keyword evidence="1" id="KW-0143">Chaperone</keyword>
<evidence type="ECO:0000256" key="1">
    <source>
        <dbReference type="ARBA" id="ARBA00023186"/>
    </source>
</evidence>
<sequence length="1153" mass="126245">MIEGQVDDKVFATFDKHDEFAQAQAAFLKLCSSDATEDQRSDADALLKKLSMILDEYQEQAYLLDPFLERLVGPVVEQLKLSVMSVSSSRNVQNPENIGRIAVLLYHYVKFRGHKTITRFFPHEVDDLAIALTFLFDNTELAEDQEQWPLRYIMLLWLSLICMLPFDLAQFDEPENVGKTASDLESVAKSFLGKAGMEREGASILLARLYARQDTNARLPAFLEWATVALKDRDSLFLSVGALQVICDLAKTGSTSQVLPHAPLLLEIARTVESNEMLMGNTLVRKFRIKLLSRVLLRLLPPRRRAAMRGKALMSSTEQADAEEDEEDVDVPDELEDTLGSLFDALQDKDTIVRYSSAKAIARISERLPADFVSQITQQVLALFEIHSLGAAALYDLPALAEATWHGACLACAELARRGLVADAHLPALVAWLARALRFDVRKGAHSVGAAVRDAAAYVLWSLARAQRPAALVPFAEELARTLVTVAVFDREVHIRRAASAAFQEFVGRTSLFPHGIDVLRKTDFYAVGTRRNAFLIAAPEVADHEVYRPALVRHLLTVTLRHWDPAMRRLGASALRAICERDLWTLGPACADDAAQFLDSADTGDIHGALWVLAELAAAYRVHANTDSDAAQRELRKVFAALARLAPAVVHSFRNELVTAAACAVVANSATAADVADAASARLWRGLVDFALKSASALVQEAVAQAMARVSALVDCADYVQRFIRESRTGTPAVQQNACRVLGVLDYNAHDHGLLSAVDFLLASVDKATGLKNVEARRNAFTSLPQIVENALPRLNELLPPETVCAMFDALLTGLEDYTADERGDVGSWVRIACVRGLTSAIELLVGAALRTRDFERYLPSAKFHAAVGGILKQGVERLDNVRQQAGEQLLRLLALPPPARADGERWAVASRPLMQELLTSGEDALDWNDGARLFPKVVRLLAIPEYRHAILSGLVLSVSSRTDSTQRPVSQALVAYARTLPVESAEGYDLRELAADLLAPVRGNLASNNAVIPVLQTFDILLEADAFEDLYEDVEGLKSLRYLLSISSKGVAKFKNVQRVSASMRIVVDLLCVPRLRKASTDTLAVFLGHQYPKVRADTAEHLYMVLQSKDLGTATEDAEDVLLQTEWASADVPAAAAAAARVAQLLADAA</sequence>
<dbReference type="Pfam" id="PF23579">
    <property type="entry name" value="ARM_TBCD"/>
    <property type="match status" value="1"/>
</dbReference>
<dbReference type="AlphaFoldDB" id="A0A9P3LJB9"/>
<protein>
    <submittedName>
        <fullName evidence="6">Tubulin folding cofactor D C terminal domain-containing protein</fullName>
    </submittedName>
</protein>
<gene>
    <name evidence="6" type="ORF">PsYK624_133500</name>
</gene>
<dbReference type="PANTHER" id="PTHR12658:SF0">
    <property type="entry name" value="TUBULIN-SPECIFIC CHAPERONE D"/>
    <property type="match status" value="1"/>
</dbReference>
<dbReference type="SUPFAM" id="SSF48371">
    <property type="entry name" value="ARM repeat"/>
    <property type="match status" value="2"/>
</dbReference>
<dbReference type="GO" id="GO:0005096">
    <property type="term" value="F:GTPase activator activity"/>
    <property type="evidence" value="ECO:0007669"/>
    <property type="project" value="InterPro"/>
</dbReference>
<dbReference type="Pfam" id="PF12612">
    <property type="entry name" value="TFCD_C"/>
    <property type="match status" value="1"/>
</dbReference>
<reference evidence="6 7" key="1">
    <citation type="submission" date="2021-08" db="EMBL/GenBank/DDBJ databases">
        <title>Draft Genome Sequence of Phanerochaete sordida strain YK-624.</title>
        <authorList>
            <person name="Mori T."/>
            <person name="Dohra H."/>
            <person name="Suzuki T."/>
            <person name="Kawagishi H."/>
            <person name="Hirai H."/>
        </authorList>
    </citation>
    <scope>NUCLEOTIDE SEQUENCE [LARGE SCALE GENOMIC DNA]</scope>
    <source>
        <strain evidence="6 7">YK-624</strain>
    </source>
</reference>
<feature type="domain" description="Tubulin-folding cofactor D ARM repeats" evidence="5">
    <location>
        <begin position="314"/>
        <end position="517"/>
    </location>
</feature>
<evidence type="ECO:0000256" key="3">
    <source>
        <dbReference type="SAM" id="MobiDB-lite"/>
    </source>
</evidence>